<dbReference type="AlphaFoldDB" id="A0A411Z133"/>
<evidence type="ECO:0000313" key="4">
    <source>
        <dbReference type="Proteomes" id="UP000284547"/>
    </source>
</evidence>
<dbReference type="PROSITE" id="PS51257">
    <property type="entry name" value="PROKAR_LIPOPROTEIN"/>
    <property type="match status" value="1"/>
</dbReference>
<feature type="signal peptide" evidence="2">
    <location>
        <begin position="1"/>
        <end position="20"/>
    </location>
</feature>
<feature type="region of interest" description="Disordered" evidence="1">
    <location>
        <begin position="147"/>
        <end position="191"/>
    </location>
</feature>
<sequence length="191" mass="18707">MKRSRAVSLGILGAAAFGLAACQTEEQTDAAAFSDEQSCVAAAAQSGWFTREDCAATFAEAKAVHEETAPRYESQALCEEEHGAGACGGDPAAASGGGGGSIFMPLLAGYLIGQALGGGRAMAQPVVPKAGGGFATPTGGTQLSRLNSTGKMGTTAFAKGPTTAGQPPMSRAAVASRGGFGGSAATRSVGS</sequence>
<evidence type="ECO:0000256" key="1">
    <source>
        <dbReference type="SAM" id="MobiDB-lite"/>
    </source>
</evidence>
<protein>
    <submittedName>
        <fullName evidence="3">DUF1190 domain-containing protein</fullName>
    </submittedName>
</protein>
<reference evidence="3 4" key="1">
    <citation type="submission" date="2018-08" db="EMBL/GenBank/DDBJ databases">
        <title>Flavobacterium tibetense sp. nov., isolated from a wetland YonghuCo on Tibetan Plateau.</title>
        <authorList>
            <person name="Phurbu D."/>
            <person name="Lu H."/>
            <person name="Xing P."/>
        </authorList>
    </citation>
    <scope>NUCLEOTIDE SEQUENCE [LARGE SCALE GENOMIC DNA]</scope>
    <source>
        <strain evidence="3 4">DJC</strain>
    </source>
</reference>
<feature type="chain" id="PRO_5019256951" evidence="2">
    <location>
        <begin position="21"/>
        <end position="191"/>
    </location>
</feature>
<evidence type="ECO:0000313" key="3">
    <source>
        <dbReference type="EMBL" id="RGP36760.1"/>
    </source>
</evidence>
<dbReference type="InterPro" id="IPR009576">
    <property type="entry name" value="Biofilm_formation_YgiB"/>
</dbReference>
<dbReference type="Pfam" id="PF06693">
    <property type="entry name" value="DUF1190"/>
    <property type="match status" value="1"/>
</dbReference>
<dbReference type="EMBL" id="QWEY01000007">
    <property type="protein sequence ID" value="RGP36760.1"/>
    <property type="molecule type" value="Genomic_DNA"/>
</dbReference>
<name>A0A411Z133_9RHOB</name>
<comment type="caution">
    <text evidence="3">The sequence shown here is derived from an EMBL/GenBank/DDBJ whole genome shotgun (WGS) entry which is preliminary data.</text>
</comment>
<gene>
    <name evidence="3" type="ORF">D1012_14025</name>
</gene>
<evidence type="ECO:0000256" key="2">
    <source>
        <dbReference type="SAM" id="SignalP"/>
    </source>
</evidence>
<dbReference type="Proteomes" id="UP000284547">
    <property type="component" value="Unassembled WGS sequence"/>
</dbReference>
<dbReference type="RefSeq" id="WP_118153256.1">
    <property type="nucleotide sequence ID" value="NZ_QWEY01000007.1"/>
</dbReference>
<proteinExistence type="predicted"/>
<organism evidence="3 4">
    <name type="scientific">Pseudotabrizicola alkalilacus</name>
    <dbReference type="NCBI Taxonomy" id="2305252"/>
    <lineage>
        <taxon>Bacteria</taxon>
        <taxon>Pseudomonadati</taxon>
        <taxon>Pseudomonadota</taxon>
        <taxon>Alphaproteobacteria</taxon>
        <taxon>Rhodobacterales</taxon>
        <taxon>Paracoccaceae</taxon>
        <taxon>Pseudotabrizicola</taxon>
    </lineage>
</organism>
<accession>A0A411Z133</accession>
<keyword evidence="4" id="KW-1185">Reference proteome</keyword>
<keyword evidence="2" id="KW-0732">Signal</keyword>
<dbReference type="OrthoDB" id="8160435at2"/>